<dbReference type="Gene3D" id="1.10.20.10">
    <property type="entry name" value="Histone, subunit A"/>
    <property type="match status" value="1"/>
</dbReference>
<reference evidence="4" key="1">
    <citation type="submission" date="2012-09" db="EMBL/GenBank/DDBJ databases">
        <authorList>
            <person name="Martin A.A."/>
        </authorList>
    </citation>
    <scope>NUCLEOTIDE SEQUENCE</scope>
</reference>
<sequence length="133" mass="15199">MARTKQRARKSRTKRTSRKEVAPKVLRNPAPCPPEVRHRDLPGTVALKEEASEAYVVELPEIANIFATHPKRATIMRNDVELARRIRVHRKYFFSVANHVLAHISSHSLSLLRIMAWCPFSIFDGRLCGFAAQ</sequence>
<dbReference type="InterPro" id="IPR009072">
    <property type="entry name" value="Histone-fold"/>
</dbReference>
<dbReference type="InterPro" id="IPR000164">
    <property type="entry name" value="Histone_H3/CENP-A"/>
</dbReference>
<feature type="domain" description="Core Histone H2A/H2B/H3" evidence="3">
    <location>
        <begin position="2"/>
        <end position="86"/>
    </location>
</feature>
<dbReference type="STRING" id="6313.A0A0K0D4Z2"/>
<dbReference type="GO" id="GO:0046982">
    <property type="term" value="F:protein heterodimerization activity"/>
    <property type="evidence" value="ECO:0007669"/>
    <property type="project" value="InterPro"/>
</dbReference>
<dbReference type="AlphaFoldDB" id="A0A0K0D4Z2"/>
<dbReference type="GO" id="GO:0003677">
    <property type="term" value="F:DNA binding"/>
    <property type="evidence" value="ECO:0007669"/>
    <property type="project" value="InterPro"/>
</dbReference>
<evidence type="ECO:0000313" key="4">
    <source>
        <dbReference type="Proteomes" id="UP000035642"/>
    </source>
</evidence>
<evidence type="ECO:0000256" key="1">
    <source>
        <dbReference type="ARBA" id="ARBA00010343"/>
    </source>
</evidence>
<dbReference type="Pfam" id="PF00125">
    <property type="entry name" value="Histone"/>
    <property type="match status" value="1"/>
</dbReference>
<feature type="region of interest" description="Disordered" evidence="2">
    <location>
        <begin position="1"/>
        <end position="41"/>
    </location>
</feature>
<dbReference type="SUPFAM" id="SSF47113">
    <property type="entry name" value="Histone-fold"/>
    <property type="match status" value="1"/>
</dbReference>
<proteinExistence type="inferred from homology"/>
<evidence type="ECO:0000256" key="2">
    <source>
        <dbReference type="SAM" id="MobiDB-lite"/>
    </source>
</evidence>
<name>A0A0K0D4Z2_ANGCA</name>
<organism evidence="4 5">
    <name type="scientific">Angiostrongylus cantonensis</name>
    <name type="common">Rat lungworm</name>
    <dbReference type="NCBI Taxonomy" id="6313"/>
    <lineage>
        <taxon>Eukaryota</taxon>
        <taxon>Metazoa</taxon>
        <taxon>Ecdysozoa</taxon>
        <taxon>Nematoda</taxon>
        <taxon>Chromadorea</taxon>
        <taxon>Rhabditida</taxon>
        <taxon>Rhabditina</taxon>
        <taxon>Rhabditomorpha</taxon>
        <taxon>Strongyloidea</taxon>
        <taxon>Metastrongylidae</taxon>
        <taxon>Angiostrongylus</taxon>
    </lineage>
</organism>
<dbReference type="SMART" id="SM00428">
    <property type="entry name" value="H3"/>
    <property type="match status" value="1"/>
</dbReference>
<reference evidence="5" key="2">
    <citation type="submission" date="2017-02" db="UniProtKB">
        <authorList>
            <consortium name="WormBaseParasite"/>
        </authorList>
    </citation>
    <scope>IDENTIFICATION</scope>
</reference>
<feature type="compositionally biased region" description="Basic residues" evidence="2">
    <location>
        <begin position="1"/>
        <end position="17"/>
    </location>
</feature>
<dbReference type="GO" id="GO:0000786">
    <property type="term" value="C:nucleosome"/>
    <property type="evidence" value="ECO:0007669"/>
    <property type="project" value="InterPro"/>
</dbReference>
<comment type="similarity">
    <text evidence="1">Belongs to the histone H3 family.</text>
</comment>
<dbReference type="Proteomes" id="UP000035642">
    <property type="component" value="Unassembled WGS sequence"/>
</dbReference>
<dbReference type="GO" id="GO:0030527">
    <property type="term" value="F:structural constituent of chromatin"/>
    <property type="evidence" value="ECO:0007669"/>
    <property type="project" value="InterPro"/>
</dbReference>
<dbReference type="PANTHER" id="PTHR11426">
    <property type="entry name" value="HISTONE H3"/>
    <property type="match status" value="1"/>
</dbReference>
<accession>A0A0K0D4Z2</accession>
<evidence type="ECO:0000313" key="5">
    <source>
        <dbReference type="WBParaSite" id="ACAC_0000513701-mRNA-1"/>
    </source>
</evidence>
<dbReference type="InterPro" id="IPR007125">
    <property type="entry name" value="H2A/H2B/H3"/>
</dbReference>
<evidence type="ECO:0000259" key="3">
    <source>
        <dbReference type="Pfam" id="PF00125"/>
    </source>
</evidence>
<keyword evidence="4" id="KW-1185">Reference proteome</keyword>
<dbReference type="WBParaSite" id="ACAC_0000513701-mRNA-1">
    <property type="protein sequence ID" value="ACAC_0000513701-mRNA-1"/>
    <property type="gene ID" value="ACAC_0000513701"/>
</dbReference>
<protein>
    <submittedName>
        <fullName evidence="5">Histone domain-containing protein</fullName>
    </submittedName>
</protein>